<sequence>MCADDSDGAAFDQAVLRLDIQGCCCRKKAGQVRAIWQTWCMQIDLFNRSRRTFLKQTGLMVGGLVLPNIWVPSAATKDKEGFRSIFDGRTLEGWYKNPKRIGHGTGGRWFVEKGAITGEQDPPGSGNGGILLTDEKFGDFELLIDMNHDWGPCSGLFLRSNDRGQCFQMMVDYHNNGNVGHIYGEGTGGFNSRAFDINGEVKDGKLVKITGANVRKAEEHKCKFTCTAAQWIKAWKVNDWNTARVRCEGKYPRITTWLNGQKICEFDGATFKHPGYDREKVATTLGREGSIAVQVHGGKSWPKGAKVRWRNVRIKEL</sequence>
<dbReference type="Gene3D" id="2.60.120.560">
    <property type="entry name" value="Exo-inulinase, domain 1"/>
    <property type="match status" value="1"/>
</dbReference>
<feature type="domain" description="3-keto-alpha-glucoside-1,2-lyase/3-keto-2-hydroxy-glucal hydratase" evidence="1">
    <location>
        <begin position="81"/>
        <end position="315"/>
    </location>
</feature>
<proteinExistence type="predicted"/>
<gene>
    <name evidence="2" type="ORF">METZ01_LOCUS108476</name>
</gene>
<name>A0A381WTD6_9ZZZZ</name>
<reference evidence="2" key="1">
    <citation type="submission" date="2018-05" db="EMBL/GenBank/DDBJ databases">
        <authorList>
            <person name="Lanie J.A."/>
            <person name="Ng W.-L."/>
            <person name="Kazmierczak K.M."/>
            <person name="Andrzejewski T.M."/>
            <person name="Davidsen T.M."/>
            <person name="Wayne K.J."/>
            <person name="Tettelin H."/>
            <person name="Glass J.I."/>
            <person name="Rusch D."/>
            <person name="Podicherti R."/>
            <person name="Tsui H.-C.T."/>
            <person name="Winkler M.E."/>
        </authorList>
    </citation>
    <scope>NUCLEOTIDE SEQUENCE</scope>
</reference>
<dbReference type="EMBL" id="UINC01012785">
    <property type="protein sequence ID" value="SVA55622.1"/>
    <property type="molecule type" value="Genomic_DNA"/>
</dbReference>
<protein>
    <recommendedName>
        <fullName evidence="1">3-keto-alpha-glucoside-1,2-lyase/3-keto-2-hydroxy-glucal hydratase domain-containing protein</fullName>
    </recommendedName>
</protein>
<dbReference type="InterPro" id="IPR010496">
    <property type="entry name" value="AL/BT2_dom"/>
</dbReference>
<dbReference type="Pfam" id="PF06439">
    <property type="entry name" value="3keto-disac_hyd"/>
    <property type="match status" value="1"/>
</dbReference>
<dbReference type="GO" id="GO:0016787">
    <property type="term" value="F:hydrolase activity"/>
    <property type="evidence" value="ECO:0007669"/>
    <property type="project" value="InterPro"/>
</dbReference>
<evidence type="ECO:0000313" key="2">
    <source>
        <dbReference type="EMBL" id="SVA55622.1"/>
    </source>
</evidence>
<accession>A0A381WTD6</accession>
<dbReference type="InterPro" id="IPR006311">
    <property type="entry name" value="TAT_signal"/>
</dbReference>
<dbReference type="PROSITE" id="PS51318">
    <property type="entry name" value="TAT"/>
    <property type="match status" value="1"/>
</dbReference>
<dbReference type="AlphaFoldDB" id="A0A381WTD6"/>
<evidence type="ECO:0000259" key="1">
    <source>
        <dbReference type="Pfam" id="PF06439"/>
    </source>
</evidence>
<organism evidence="2">
    <name type="scientific">marine metagenome</name>
    <dbReference type="NCBI Taxonomy" id="408172"/>
    <lineage>
        <taxon>unclassified sequences</taxon>
        <taxon>metagenomes</taxon>
        <taxon>ecological metagenomes</taxon>
    </lineage>
</organism>